<accession>A0A8J5YHX6</accession>
<dbReference type="CDD" id="cd06222">
    <property type="entry name" value="RNase_H_like"/>
    <property type="match status" value="1"/>
</dbReference>
<reference evidence="2 3" key="1">
    <citation type="journal article" date="2021" name="bioRxiv">
        <title>The Gossypium anomalum genome as a resource for cotton improvement and evolutionary analysis of hybrid incompatibility.</title>
        <authorList>
            <person name="Grover C.E."/>
            <person name="Yuan D."/>
            <person name="Arick M.A."/>
            <person name="Miller E.R."/>
            <person name="Hu G."/>
            <person name="Peterson D.G."/>
            <person name="Wendel J.F."/>
            <person name="Udall J.A."/>
        </authorList>
    </citation>
    <scope>NUCLEOTIDE SEQUENCE [LARGE SCALE GENOMIC DNA]</scope>
    <source>
        <strain evidence="2">JFW-Udall</strain>
        <tissue evidence="2">Leaf</tissue>
    </source>
</reference>
<dbReference type="InterPro" id="IPR036397">
    <property type="entry name" value="RNaseH_sf"/>
</dbReference>
<feature type="domain" description="RNase H type-1" evidence="1">
    <location>
        <begin position="47"/>
        <end position="163"/>
    </location>
</feature>
<dbReference type="InterPro" id="IPR053151">
    <property type="entry name" value="RNase_H-like"/>
</dbReference>
<evidence type="ECO:0000313" key="3">
    <source>
        <dbReference type="Proteomes" id="UP000701853"/>
    </source>
</evidence>
<dbReference type="AlphaFoldDB" id="A0A8J5YHX6"/>
<dbReference type="Gene3D" id="3.30.420.10">
    <property type="entry name" value="Ribonuclease H-like superfamily/Ribonuclease H"/>
    <property type="match status" value="1"/>
</dbReference>
<sequence length="175" mass="19316">MASGDCGILLDGVAISEWYCWKINKDSGLSLGSSSMGRIKFNMAGVVMNEIAGCEGVLKDDNRVVSTSFSGRCTAEGLEMAVLMAIKEAAEMVIELIRKEQVPLNIECDSSTISDWLKYSCLRPWSFRNLFADIEGSLRRMVEVQIEVTNRGKNGMAKALAKAGLSRNTLFRAYW</sequence>
<organism evidence="2 3">
    <name type="scientific">Gossypium anomalum</name>
    <dbReference type="NCBI Taxonomy" id="47600"/>
    <lineage>
        <taxon>Eukaryota</taxon>
        <taxon>Viridiplantae</taxon>
        <taxon>Streptophyta</taxon>
        <taxon>Embryophyta</taxon>
        <taxon>Tracheophyta</taxon>
        <taxon>Spermatophyta</taxon>
        <taxon>Magnoliopsida</taxon>
        <taxon>eudicotyledons</taxon>
        <taxon>Gunneridae</taxon>
        <taxon>Pentapetalae</taxon>
        <taxon>rosids</taxon>
        <taxon>malvids</taxon>
        <taxon>Malvales</taxon>
        <taxon>Malvaceae</taxon>
        <taxon>Malvoideae</taxon>
        <taxon>Gossypium</taxon>
    </lineage>
</organism>
<dbReference type="OrthoDB" id="997947at2759"/>
<comment type="caution">
    <text evidence="2">The sequence shown here is derived from an EMBL/GenBank/DDBJ whole genome shotgun (WGS) entry which is preliminary data.</text>
</comment>
<dbReference type="PANTHER" id="PTHR47723:SF19">
    <property type="entry name" value="POLYNUCLEOTIDYL TRANSFERASE, RIBONUCLEASE H-LIKE SUPERFAMILY PROTEIN"/>
    <property type="match status" value="1"/>
</dbReference>
<dbReference type="InterPro" id="IPR044730">
    <property type="entry name" value="RNase_H-like_dom_plant"/>
</dbReference>
<dbReference type="Pfam" id="PF13456">
    <property type="entry name" value="RVT_3"/>
    <property type="match status" value="1"/>
</dbReference>
<dbReference type="EMBL" id="JAHUZN010000006">
    <property type="protein sequence ID" value="KAG8490241.1"/>
    <property type="molecule type" value="Genomic_DNA"/>
</dbReference>
<dbReference type="GO" id="GO:0003676">
    <property type="term" value="F:nucleic acid binding"/>
    <property type="evidence" value="ECO:0007669"/>
    <property type="project" value="InterPro"/>
</dbReference>
<dbReference type="GO" id="GO:0004523">
    <property type="term" value="F:RNA-DNA hybrid ribonuclease activity"/>
    <property type="evidence" value="ECO:0007669"/>
    <property type="project" value="InterPro"/>
</dbReference>
<keyword evidence="3" id="KW-1185">Reference proteome</keyword>
<dbReference type="Proteomes" id="UP000701853">
    <property type="component" value="Chromosome 6"/>
</dbReference>
<gene>
    <name evidence="2" type="ORF">CXB51_015968</name>
</gene>
<protein>
    <recommendedName>
        <fullName evidence="1">RNase H type-1 domain-containing protein</fullName>
    </recommendedName>
</protein>
<dbReference type="PANTHER" id="PTHR47723">
    <property type="entry name" value="OS05G0353850 PROTEIN"/>
    <property type="match status" value="1"/>
</dbReference>
<dbReference type="InterPro" id="IPR002156">
    <property type="entry name" value="RNaseH_domain"/>
</dbReference>
<evidence type="ECO:0000259" key="1">
    <source>
        <dbReference type="Pfam" id="PF13456"/>
    </source>
</evidence>
<evidence type="ECO:0000313" key="2">
    <source>
        <dbReference type="EMBL" id="KAG8490241.1"/>
    </source>
</evidence>
<proteinExistence type="predicted"/>
<name>A0A8J5YHX6_9ROSI</name>